<dbReference type="HAMAP" id="MF_01217">
    <property type="entry name" value="Acyl_carrier"/>
    <property type="match status" value="1"/>
</dbReference>
<evidence type="ECO:0000259" key="8">
    <source>
        <dbReference type="PROSITE" id="PS50075"/>
    </source>
</evidence>
<dbReference type="AlphaFoldDB" id="A0A9D9H4K5"/>
<accession>A0A9D9H4K5</accession>
<reference evidence="9" key="2">
    <citation type="journal article" date="2021" name="PeerJ">
        <title>Extensive microbial diversity within the chicken gut microbiome revealed by metagenomics and culture.</title>
        <authorList>
            <person name="Gilroy R."/>
            <person name="Ravi A."/>
            <person name="Getino M."/>
            <person name="Pursley I."/>
            <person name="Horton D.L."/>
            <person name="Alikhan N.F."/>
            <person name="Baker D."/>
            <person name="Gharbi K."/>
            <person name="Hall N."/>
            <person name="Watson M."/>
            <person name="Adriaenssens E.M."/>
            <person name="Foster-Nyarko E."/>
            <person name="Jarju S."/>
            <person name="Secka A."/>
            <person name="Antonio M."/>
            <person name="Oren A."/>
            <person name="Chaudhuri R.R."/>
            <person name="La Ragione R."/>
            <person name="Hildebrand F."/>
            <person name="Pallen M.J."/>
        </authorList>
    </citation>
    <scope>NUCLEOTIDE SEQUENCE</scope>
    <source>
        <strain evidence="9">7293</strain>
    </source>
</reference>
<dbReference type="GO" id="GO:0016020">
    <property type="term" value="C:membrane"/>
    <property type="evidence" value="ECO:0007669"/>
    <property type="project" value="GOC"/>
</dbReference>
<organism evidence="9 10">
    <name type="scientific">Candidatus Ornithospirochaeta stercoripullorum</name>
    <dbReference type="NCBI Taxonomy" id="2840899"/>
    <lineage>
        <taxon>Bacteria</taxon>
        <taxon>Pseudomonadati</taxon>
        <taxon>Spirochaetota</taxon>
        <taxon>Spirochaetia</taxon>
        <taxon>Spirochaetales</taxon>
        <taxon>Spirochaetaceae</taxon>
        <taxon>Spirochaetaceae incertae sedis</taxon>
        <taxon>Candidatus Ornithospirochaeta</taxon>
    </lineage>
</organism>
<dbReference type="Pfam" id="PF00550">
    <property type="entry name" value="PP-binding"/>
    <property type="match status" value="1"/>
</dbReference>
<protein>
    <recommendedName>
        <fullName evidence="7">Acyl carrier protein</fullName>
        <shortName evidence="7">ACP</shortName>
    </recommendedName>
</protein>
<evidence type="ECO:0000256" key="5">
    <source>
        <dbReference type="ARBA" id="ARBA00023098"/>
    </source>
</evidence>
<gene>
    <name evidence="7" type="primary">acpP</name>
    <name evidence="9" type="ORF">IAA97_01620</name>
</gene>
<dbReference type="PANTHER" id="PTHR20863:SF76">
    <property type="entry name" value="CARRIER DOMAIN-CONTAINING PROTEIN"/>
    <property type="match status" value="1"/>
</dbReference>
<keyword evidence="4 7" id="KW-0276">Fatty acid metabolism</keyword>
<evidence type="ECO:0000256" key="1">
    <source>
        <dbReference type="ARBA" id="ARBA00022450"/>
    </source>
</evidence>
<keyword evidence="3 7" id="KW-0597">Phosphoprotein</keyword>
<evidence type="ECO:0000256" key="7">
    <source>
        <dbReference type="HAMAP-Rule" id="MF_01217"/>
    </source>
</evidence>
<dbReference type="Gene3D" id="1.10.1200.10">
    <property type="entry name" value="ACP-like"/>
    <property type="match status" value="1"/>
</dbReference>
<comment type="PTM">
    <text evidence="7">4'-phosphopantetheine is transferred from CoA to a specific serine of apo-ACP by AcpS. This modification is essential for activity because fatty acids are bound in thioester linkage to the sulfhydryl of the prosthetic group.</text>
</comment>
<dbReference type="GO" id="GO:0000035">
    <property type="term" value="F:acyl binding"/>
    <property type="evidence" value="ECO:0007669"/>
    <property type="project" value="TreeGrafter"/>
</dbReference>
<keyword evidence="1 7" id="KW-0596">Phosphopantetheine</keyword>
<dbReference type="PROSITE" id="PS50075">
    <property type="entry name" value="CARRIER"/>
    <property type="match status" value="1"/>
</dbReference>
<dbReference type="GO" id="GO:0005829">
    <property type="term" value="C:cytosol"/>
    <property type="evidence" value="ECO:0007669"/>
    <property type="project" value="TreeGrafter"/>
</dbReference>
<dbReference type="GO" id="GO:0000036">
    <property type="term" value="F:acyl carrier activity"/>
    <property type="evidence" value="ECO:0007669"/>
    <property type="project" value="UniProtKB-UniRule"/>
</dbReference>
<proteinExistence type="inferred from homology"/>
<sequence length="77" mass="8695">MTREDVFTAIAEVVSDRTDTAREDVQEESTFRDLGVDSLDTVEILMELEDKLGTEIELDRKISTVGDLVSFIVDKEN</sequence>
<dbReference type="InterPro" id="IPR009081">
    <property type="entry name" value="PP-bd_ACP"/>
</dbReference>
<dbReference type="PANTHER" id="PTHR20863">
    <property type="entry name" value="ACYL CARRIER PROTEIN"/>
    <property type="match status" value="1"/>
</dbReference>
<comment type="caution">
    <text evidence="9">The sequence shown here is derived from an EMBL/GenBank/DDBJ whole genome shotgun (WGS) entry which is preliminary data.</text>
</comment>
<keyword evidence="6 7" id="KW-0275">Fatty acid biosynthesis</keyword>
<dbReference type="InterPro" id="IPR006162">
    <property type="entry name" value="Ppantetheine_attach_site"/>
</dbReference>
<dbReference type="EMBL" id="JADIMT010000028">
    <property type="protein sequence ID" value="MBO8435664.1"/>
    <property type="molecule type" value="Genomic_DNA"/>
</dbReference>
<comment type="subcellular location">
    <subcellularLocation>
        <location evidence="7">Cytoplasm</location>
    </subcellularLocation>
</comment>
<dbReference type="Proteomes" id="UP000823615">
    <property type="component" value="Unassembled WGS sequence"/>
</dbReference>
<feature type="domain" description="Carrier" evidence="8">
    <location>
        <begin position="1"/>
        <end position="76"/>
    </location>
</feature>
<keyword evidence="7" id="KW-0963">Cytoplasm</keyword>
<dbReference type="InterPro" id="IPR036736">
    <property type="entry name" value="ACP-like_sf"/>
</dbReference>
<comment type="pathway">
    <text evidence="7">Lipid metabolism; fatty acid biosynthesis.</text>
</comment>
<comment type="function">
    <text evidence="7">Carrier of the growing fatty acid chain in fatty acid biosynthesis.</text>
</comment>
<dbReference type="GO" id="GO:0009245">
    <property type="term" value="P:lipid A biosynthetic process"/>
    <property type="evidence" value="ECO:0007669"/>
    <property type="project" value="TreeGrafter"/>
</dbReference>
<evidence type="ECO:0000256" key="2">
    <source>
        <dbReference type="ARBA" id="ARBA00022516"/>
    </source>
</evidence>
<dbReference type="PROSITE" id="PS00012">
    <property type="entry name" value="PHOSPHOPANTETHEINE"/>
    <property type="match status" value="1"/>
</dbReference>
<name>A0A9D9H4K5_9SPIO</name>
<evidence type="ECO:0000256" key="3">
    <source>
        <dbReference type="ARBA" id="ARBA00022553"/>
    </source>
</evidence>
<dbReference type="InterPro" id="IPR003231">
    <property type="entry name" value="ACP"/>
</dbReference>
<dbReference type="SUPFAM" id="SSF47336">
    <property type="entry name" value="ACP-like"/>
    <property type="match status" value="1"/>
</dbReference>
<evidence type="ECO:0000256" key="6">
    <source>
        <dbReference type="ARBA" id="ARBA00023160"/>
    </source>
</evidence>
<dbReference type="NCBIfam" id="NF002150">
    <property type="entry name" value="PRK00982.1-4"/>
    <property type="match status" value="1"/>
</dbReference>
<evidence type="ECO:0000313" key="9">
    <source>
        <dbReference type="EMBL" id="MBO8435664.1"/>
    </source>
</evidence>
<reference evidence="9" key="1">
    <citation type="submission" date="2020-10" db="EMBL/GenBank/DDBJ databases">
        <authorList>
            <person name="Gilroy R."/>
        </authorList>
    </citation>
    <scope>NUCLEOTIDE SEQUENCE</scope>
    <source>
        <strain evidence="9">7293</strain>
    </source>
</reference>
<comment type="similarity">
    <text evidence="7">Belongs to the acyl carrier protein (ACP) family.</text>
</comment>
<keyword evidence="2 7" id="KW-0444">Lipid biosynthesis</keyword>
<evidence type="ECO:0000256" key="4">
    <source>
        <dbReference type="ARBA" id="ARBA00022832"/>
    </source>
</evidence>
<keyword evidence="5 7" id="KW-0443">Lipid metabolism</keyword>
<feature type="modified residue" description="O-(pantetheine 4'-phosphoryl)serine" evidence="7">
    <location>
        <position position="38"/>
    </location>
</feature>
<evidence type="ECO:0000313" key="10">
    <source>
        <dbReference type="Proteomes" id="UP000823615"/>
    </source>
</evidence>